<dbReference type="RefSeq" id="WP_269601986.1">
    <property type="nucleotide sequence ID" value="NZ_JAPWIJ010000001.1"/>
</dbReference>
<keyword evidence="1" id="KW-0812">Transmembrane</keyword>
<dbReference type="Proteomes" id="UP001081071">
    <property type="component" value="Unassembled WGS sequence"/>
</dbReference>
<dbReference type="EMBL" id="JAPWIJ010000001">
    <property type="protein sequence ID" value="MCZ4517378.1"/>
    <property type="molecule type" value="Genomic_DNA"/>
</dbReference>
<gene>
    <name evidence="2" type="ORF">O4220_02550</name>
</gene>
<evidence type="ECO:0000313" key="3">
    <source>
        <dbReference type="Proteomes" id="UP001081071"/>
    </source>
</evidence>
<accession>A0ABT4M8T5</accession>
<reference evidence="2" key="1">
    <citation type="submission" date="2022-12" db="EMBL/GenBank/DDBJ databases">
        <authorList>
            <person name="Krivoruchko A.V."/>
            <person name="Elkin A."/>
        </authorList>
    </citation>
    <scope>NUCLEOTIDE SEQUENCE</scope>
    <source>
        <strain evidence="2">IEGM 1391</strain>
    </source>
</reference>
<name>A0ABT4M8T5_9NOCA</name>
<evidence type="ECO:0000256" key="1">
    <source>
        <dbReference type="SAM" id="Phobius"/>
    </source>
</evidence>
<keyword evidence="1" id="KW-1133">Transmembrane helix</keyword>
<evidence type="ECO:0000313" key="2">
    <source>
        <dbReference type="EMBL" id="MCZ4517378.1"/>
    </source>
</evidence>
<keyword evidence="1" id="KW-0472">Membrane</keyword>
<comment type="caution">
    <text evidence="2">The sequence shown here is derived from an EMBL/GenBank/DDBJ whole genome shotgun (WGS) entry which is preliminary data.</text>
</comment>
<organism evidence="2 3">
    <name type="scientific">Rhodococcus ruber</name>
    <dbReference type="NCBI Taxonomy" id="1830"/>
    <lineage>
        <taxon>Bacteria</taxon>
        <taxon>Bacillati</taxon>
        <taxon>Actinomycetota</taxon>
        <taxon>Actinomycetes</taxon>
        <taxon>Mycobacteriales</taxon>
        <taxon>Nocardiaceae</taxon>
        <taxon>Rhodococcus</taxon>
    </lineage>
</organism>
<feature type="transmembrane region" description="Helical" evidence="1">
    <location>
        <begin position="27"/>
        <end position="45"/>
    </location>
</feature>
<proteinExistence type="predicted"/>
<sequence>MAFNPPRTWFGPKRYGWGLSPHTWEGWLLLAIFVIVVVTLGATVFS</sequence>
<protein>
    <submittedName>
        <fullName evidence="2">Uncharacterized protein</fullName>
    </submittedName>
</protein>
<keyword evidence="3" id="KW-1185">Reference proteome</keyword>